<reference evidence="1 2" key="1">
    <citation type="journal article" date="2015" name="Genome Announc.">
        <title>Complete Genome Sequence of Microcystis aeruginosa NIES-2549, a Bloom-Forming Cyanobacterium from Lake Kasumigaura, Japan.</title>
        <authorList>
            <person name="Yamaguchi H."/>
            <person name="Suzuki S."/>
            <person name="Tanabe Y."/>
            <person name="Osana Y."/>
            <person name="Shimura Y."/>
            <person name="Ishida K."/>
            <person name="Kawachi M."/>
        </authorList>
    </citation>
    <scope>NUCLEOTIDE SEQUENCE [LARGE SCALE GENOMIC DNA]</scope>
    <source>
        <strain evidence="1 2">NIES-2549</strain>
    </source>
</reference>
<proteinExistence type="predicted"/>
<dbReference type="Proteomes" id="UP000034103">
    <property type="component" value="Chromosome"/>
</dbReference>
<dbReference type="AlphaFoldDB" id="A0A0F6U7J1"/>
<name>A0A0F6U7J1_MICAE</name>
<accession>A0A0F6U7J1</accession>
<sequence length="38" mass="4574">MPILSDNFDSRRKVSQQLLRIKDLASQFYRQSDRNSLF</sequence>
<dbReference type="EMBL" id="CP011304">
    <property type="protein sequence ID" value="AKE66606.1"/>
    <property type="molecule type" value="Genomic_DNA"/>
</dbReference>
<dbReference type="HOGENOM" id="CLU_3330154_0_0_3"/>
<evidence type="ECO:0000313" key="1">
    <source>
        <dbReference type="EMBL" id="AKE66606.1"/>
    </source>
</evidence>
<dbReference type="PATRIC" id="fig|1641812.3.peg.4423"/>
<gene>
    <name evidence="1" type="ORF">MYAER_4284</name>
</gene>
<protein>
    <submittedName>
        <fullName evidence="1">Uncharacterized protein</fullName>
    </submittedName>
</protein>
<evidence type="ECO:0000313" key="2">
    <source>
        <dbReference type="Proteomes" id="UP000034103"/>
    </source>
</evidence>
<organism evidence="1 2">
    <name type="scientific">Microcystis aeruginosa NIES-2549</name>
    <dbReference type="NCBI Taxonomy" id="1641812"/>
    <lineage>
        <taxon>Bacteria</taxon>
        <taxon>Bacillati</taxon>
        <taxon>Cyanobacteriota</taxon>
        <taxon>Cyanophyceae</taxon>
        <taxon>Oscillatoriophycideae</taxon>
        <taxon>Chroococcales</taxon>
        <taxon>Microcystaceae</taxon>
        <taxon>Microcystis</taxon>
    </lineage>
</organism>